<evidence type="ECO:0000256" key="3">
    <source>
        <dbReference type="ARBA" id="ARBA00022989"/>
    </source>
</evidence>
<dbReference type="Pfam" id="PF13564">
    <property type="entry name" value="DoxX_2"/>
    <property type="match status" value="1"/>
</dbReference>
<dbReference type="EMBL" id="JBEDNQ010000009">
    <property type="protein sequence ID" value="MEQ3553053.1"/>
    <property type="molecule type" value="Genomic_DNA"/>
</dbReference>
<keyword evidence="2 5" id="KW-0812">Transmembrane</keyword>
<gene>
    <name evidence="6" type="ORF">WIS52_21510</name>
</gene>
<dbReference type="InterPro" id="IPR032808">
    <property type="entry name" value="DoxX"/>
</dbReference>
<feature type="transmembrane region" description="Helical" evidence="5">
    <location>
        <begin position="105"/>
        <end position="123"/>
    </location>
</feature>
<feature type="transmembrane region" description="Helical" evidence="5">
    <location>
        <begin position="57"/>
        <end position="75"/>
    </location>
</feature>
<organism evidence="6 7">
    <name type="scientific">Pseudonocardia nematodicida</name>
    <dbReference type="NCBI Taxonomy" id="1206997"/>
    <lineage>
        <taxon>Bacteria</taxon>
        <taxon>Bacillati</taxon>
        <taxon>Actinomycetota</taxon>
        <taxon>Actinomycetes</taxon>
        <taxon>Pseudonocardiales</taxon>
        <taxon>Pseudonocardiaceae</taxon>
        <taxon>Pseudonocardia</taxon>
    </lineage>
</organism>
<evidence type="ECO:0000256" key="5">
    <source>
        <dbReference type="SAM" id="Phobius"/>
    </source>
</evidence>
<evidence type="ECO:0000256" key="1">
    <source>
        <dbReference type="ARBA" id="ARBA00004141"/>
    </source>
</evidence>
<evidence type="ECO:0000256" key="4">
    <source>
        <dbReference type="ARBA" id="ARBA00023136"/>
    </source>
</evidence>
<protein>
    <submittedName>
        <fullName evidence="6">DoxX family protein</fullName>
    </submittedName>
</protein>
<comment type="caution">
    <text evidence="6">The sequence shown here is derived from an EMBL/GenBank/DDBJ whole genome shotgun (WGS) entry which is preliminary data.</text>
</comment>
<dbReference type="Proteomes" id="UP001494902">
    <property type="component" value="Unassembled WGS sequence"/>
</dbReference>
<reference evidence="6 7" key="1">
    <citation type="submission" date="2024-03" db="EMBL/GenBank/DDBJ databases">
        <title>Draft genome sequence of Pseudonocardia nematodicida JCM 31783.</title>
        <authorList>
            <person name="Butdee W."/>
            <person name="Duangmal K."/>
        </authorList>
    </citation>
    <scope>NUCLEOTIDE SEQUENCE [LARGE SCALE GENOMIC DNA]</scope>
    <source>
        <strain evidence="6 7">JCM 31783</strain>
    </source>
</reference>
<dbReference type="RefSeq" id="WP_349300123.1">
    <property type="nucleotide sequence ID" value="NZ_JBEDNQ010000009.1"/>
</dbReference>
<comment type="subcellular location">
    <subcellularLocation>
        <location evidence="1">Membrane</location>
        <topology evidence="1">Multi-pass membrane protein</topology>
    </subcellularLocation>
</comment>
<sequence>MNTRPAVRPALSPTAHRALWVLQILLGLFIAIGSGVPKLYGDPFAIAIFDGIGVGQWLRYVVGVLEIAGGIGLLTRRFSGPAAAGLVLLMIGAALTQAFVLHGGLLVLTPVVLGVLFAVVAVGRRDTLRTFTGG</sequence>
<accession>A0ABV1KI83</accession>
<feature type="transmembrane region" description="Helical" evidence="5">
    <location>
        <begin position="82"/>
        <end position="99"/>
    </location>
</feature>
<name>A0ABV1KI83_9PSEU</name>
<evidence type="ECO:0000256" key="2">
    <source>
        <dbReference type="ARBA" id="ARBA00022692"/>
    </source>
</evidence>
<proteinExistence type="predicted"/>
<keyword evidence="4 5" id="KW-0472">Membrane</keyword>
<evidence type="ECO:0000313" key="6">
    <source>
        <dbReference type="EMBL" id="MEQ3553053.1"/>
    </source>
</evidence>
<keyword evidence="3 5" id="KW-1133">Transmembrane helix</keyword>
<keyword evidence="7" id="KW-1185">Reference proteome</keyword>
<evidence type="ECO:0000313" key="7">
    <source>
        <dbReference type="Proteomes" id="UP001494902"/>
    </source>
</evidence>